<accession>A0A1I7U3X5</accession>
<keyword evidence="1" id="KW-1185">Reference proteome</keyword>
<protein>
    <submittedName>
        <fullName evidence="2">Uncharacterized protein</fullName>
    </submittedName>
</protein>
<sequence length="69" mass="7968">MFKICDGYMSPRRVGYVEVQFFLSSFCQRIHSRFFACDDLIHIVTSGLRTAFSVARIEPDELYKSVAVI</sequence>
<dbReference type="WBParaSite" id="Csp11.Scaffold629.g14595.t1">
    <property type="protein sequence ID" value="Csp11.Scaffold629.g14595.t1"/>
    <property type="gene ID" value="Csp11.Scaffold629.g14595"/>
</dbReference>
<name>A0A1I7U3X5_9PELO</name>
<proteinExistence type="predicted"/>
<dbReference type="AlphaFoldDB" id="A0A1I7U3X5"/>
<organism evidence="1 2">
    <name type="scientific">Caenorhabditis tropicalis</name>
    <dbReference type="NCBI Taxonomy" id="1561998"/>
    <lineage>
        <taxon>Eukaryota</taxon>
        <taxon>Metazoa</taxon>
        <taxon>Ecdysozoa</taxon>
        <taxon>Nematoda</taxon>
        <taxon>Chromadorea</taxon>
        <taxon>Rhabditida</taxon>
        <taxon>Rhabditina</taxon>
        <taxon>Rhabditomorpha</taxon>
        <taxon>Rhabditoidea</taxon>
        <taxon>Rhabditidae</taxon>
        <taxon>Peloderinae</taxon>
        <taxon>Caenorhabditis</taxon>
    </lineage>
</organism>
<dbReference type="Proteomes" id="UP000095282">
    <property type="component" value="Unplaced"/>
</dbReference>
<evidence type="ECO:0000313" key="1">
    <source>
        <dbReference type="Proteomes" id="UP000095282"/>
    </source>
</evidence>
<evidence type="ECO:0000313" key="2">
    <source>
        <dbReference type="WBParaSite" id="Csp11.Scaffold629.g14595.t1"/>
    </source>
</evidence>
<reference evidence="2" key="1">
    <citation type="submission" date="2016-11" db="UniProtKB">
        <authorList>
            <consortium name="WormBaseParasite"/>
        </authorList>
    </citation>
    <scope>IDENTIFICATION</scope>
</reference>